<sequence length="92" mass="10258">MGKAIKTNEDGDELSTFQSETLKVYSSCFKSMSHIISEIQNKPLSLMGVSSDIGRKKDIETNVVLNQYIQHPVSFKGDIETSVVLNQFCSKI</sequence>
<evidence type="ECO:0000313" key="1">
    <source>
        <dbReference type="EMBL" id="KAJ8911061.1"/>
    </source>
</evidence>
<reference evidence="1 2" key="1">
    <citation type="journal article" date="2023" name="Insect Mol. Biol.">
        <title>Genome sequencing provides insights into the evolution of gene families encoding plant cell wall-degrading enzymes in longhorned beetles.</title>
        <authorList>
            <person name="Shin N.R."/>
            <person name="Okamura Y."/>
            <person name="Kirsch R."/>
            <person name="Pauchet Y."/>
        </authorList>
    </citation>
    <scope>NUCLEOTIDE SEQUENCE [LARGE SCALE GENOMIC DNA]</scope>
    <source>
        <strain evidence="1">EAD_L_NR</strain>
    </source>
</reference>
<accession>A0AAV8VAK7</accession>
<comment type="caution">
    <text evidence="1">The sequence shown here is derived from an EMBL/GenBank/DDBJ whole genome shotgun (WGS) entry which is preliminary data.</text>
</comment>
<dbReference type="EMBL" id="JANEYG010000220">
    <property type="protein sequence ID" value="KAJ8911061.1"/>
    <property type="molecule type" value="Genomic_DNA"/>
</dbReference>
<keyword evidence="2" id="KW-1185">Reference proteome</keyword>
<gene>
    <name evidence="1" type="ORF">NQ315_015115</name>
</gene>
<protein>
    <submittedName>
        <fullName evidence="1">Uncharacterized protein</fullName>
    </submittedName>
</protein>
<dbReference type="Proteomes" id="UP001159042">
    <property type="component" value="Unassembled WGS sequence"/>
</dbReference>
<dbReference type="AlphaFoldDB" id="A0AAV8VAK7"/>
<proteinExistence type="predicted"/>
<evidence type="ECO:0000313" key="2">
    <source>
        <dbReference type="Proteomes" id="UP001159042"/>
    </source>
</evidence>
<name>A0AAV8VAK7_9CUCU</name>
<organism evidence="1 2">
    <name type="scientific">Exocentrus adspersus</name>
    <dbReference type="NCBI Taxonomy" id="1586481"/>
    <lineage>
        <taxon>Eukaryota</taxon>
        <taxon>Metazoa</taxon>
        <taxon>Ecdysozoa</taxon>
        <taxon>Arthropoda</taxon>
        <taxon>Hexapoda</taxon>
        <taxon>Insecta</taxon>
        <taxon>Pterygota</taxon>
        <taxon>Neoptera</taxon>
        <taxon>Endopterygota</taxon>
        <taxon>Coleoptera</taxon>
        <taxon>Polyphaga</taxon>
        <taxon>Cucujiformia</taxon>
        <taxon>Chrysomeloidea</taxon>
        <taxon>Cerambycidae</taxon>
        <taxon>Lamiinae</taxon>
        <taxon>Acanthocinini</taxon>
        <taxon>Exocentrus</taxon>
    </lineage>
</organism>